<sequence>MQSQAPEKCLRRPMPGLIAKPGEIVVPVDIFLYISAFLTFTNYQSLIRAFWPDGDEDEVIQKKLWKMSCHKLEATFFNGKKLTIEYNFDAKREGRHRVLIKVDCLLPIFGEVAPAGLEEFASILELDKFIEDNVNLETCSSYRHVCCPCHLGLTREEFPKMFMELALSECEEDHFHHYCLDHVISWLGNYLYTLILLRESKELFDEEIAEQYAFFPSRIPYFQSGSRATSPYLLESALNIDTVWGGMAYYDEDGRLIDDKW</sequence>
<proteinExistence type="predicted"/>
<dbReference type="EMBL" id="AB291204">
    <property type="protein sequence ID" value="BAF45742.1"/>
    <property type="molecule type" value="Genomic_DNA"/>
</dbReference>
<accession>A2Q0M7</accession>
<dbReference type="OrthoDB" id="20at10482"/>
<dbReference type="Pfam" id="PF12132">
    <property type="entry name" value="DUF3587"/>
    <property type="match status" value="1"/>
</dbReference>
<protein>
    <submittedName>
        <fullName evidence="1">Repeat element protein-d10.3</fullName>
    </submittedName>
</protein>
<evidence type="ECO:0000313" key="2">
    <source>
        <dbReference type="Proteomes" id="UP000204242"/>
    </source>
</evidence>
<reference evidence="1 2" key="1">
    <citation type="journal article" date="2007" name="Virology">
        <title>Shared and species-specific features among ichnovirus genomes.</title>
        <authorList>
            <person name="Tanaka K."/>
            <person name="Lapointe R."/>
            <person name="Barney W.E."/>
            <person name="Makkay A.M."/>
            <person name="Stoltz D."/>
            <person name="Cusson M."/>
            <person name="Webb B.A."/>
        </authorList>
    </citation>
    <scope>NUCLEOTIDE SEQUENCE [LARGE SCALE GENOMIC DNA]</scope>
</reference>
<dbReference type="Proteomes" id="UP000204242">
    <property type="component" value="Genome"/>
</dbReference>
<dbReference type="GeneID" id="5076386"/>
<evidence type="ECO:0000313" key="1">
    <source>
        <dbReference type="EMBL" id="BAF45742.1"/>
    </source>
</evidence>
<organism evidence="1 2">
    <name type="scientific">Ichnoviriform fugitivi</name>
    <dbReference type="NCBI Taxonomy" id="265522"/>
    <lineage>
        <taxon>Viruses</taxon>
        <taxon>Viruses incertae sedis</taxon>
        <taxon>Polydnaviriformidae</taxon>
        <taxon>Ichnoviriform</taxon>
    </lineage>
</organism>
<dbReference type="InterPro" id="IPR021982">
    <property type="entry name" value="REEP_Ichnovirus"/>
</dbReference>
<dbReference type="RefSeq" id="YP_001031337.1">
    <property type="nucleotide sequence ID" value="NC_008994.1"/>
</dbReference>
<dbReference type="KEGG" id="vg:5076386"/>
<name>A2Q0M7_9VIRU</name>